<feature type="region of interest" description="Disordered" evidence="1">
    <location>
        <begin position="1329"/>
        <end position="1387"/>
    </location>
</feature>
<gene>
    <name evidence="5" type="ORF">EPUL_004968</name>
</gene>
<feature type="compositionally biased region" description="Basic residues" evidence="1">
    <location>
        <begin position="719"/>
        <end position="729"/>
    </location>
</feature>
<dbReference type="EMBL" id="PEDP01000093">
    <property type="protein sequence ID" value="POS87632.1"/>
    <property type="molecule type" value="Genomic_DNA"/>
</dbReference>
<name>A0A2S4Q022_9PEZI</name>
<proteinExistence type="predicted"/>
<protein>
    <recommendedName>
        <fullName evidence="7">DH domain-containing protein</fullName>
    </recommendedName>
</protein>
<evidence type="ECO:0000256" key="1">
    <source>
        <dbReference type="SAM" id="MobiDB-lite"/>
    </source>
</evidence>
<reference evidence="5 6" key="1">
    <citation type="submission" date="2017-10" db="EMBL/GenBank/DDBJ databases">
        <title>Development of genomic resources for the powdery mildew, Erysiphe pulchra.</title>
        <authorList>
            <person name="Wadl P.A."/>
            <person name="Mack B.M."/>
            <person name="Moore G."/>
            <person name="Beltz S.B."/>
        </authorList>
    </citation>
    <scope>NUCLEOTIDE SEQUENCE [LARGE SCALE GENOMIC DNA]</scope>
    <source>
        <strain evidence="5">Cflorida</strain>
    </source>
</reference>
<evidence type="ECO:0000259" key="3">
    <source>
        <dbReference type="Pfam" id="PF24344"/>
    </source>
</evidence>
<feature type="compositionally biased region" description="Polar residues" evidence="1">
    <location>
        <begin position="15"/>
        <end position="27"/>
    </location>
</feature>
<feature type="domain" description="DBL homology" evidence="2">
    <location>
        <begin position="779"/>
        <end position="951"/>
    </location>
</feature>
<dbReference type="Proteomes" id="UP000237438">
    <property type="component" value="Unassembled WGS sequence"/>
</dbReference>
<feature type="compositionally biased region" description="Low complexity" evidence="1">
    <location>
        <begin position="1232"/>
        <end position="1248"/>
    </location>
</feature>
<feature type="region of interest" description="Disordered" evidence="1">
    <location>
        <begin position="1"/>
        <end position="77"/>
    </location>
</feature>
<feature type="compositionally biased region" description="Basic and acidic residues" evidence="1">
    <location>
        <begin position="169"/>
        <end position="187"/>
    </location>
</feature>
<evidence type="ECO:0000313" key="6">
    <source>
        <dbReference type="Proteomes" id="UP000237438"/>
    </source>
</evidence>
<feature type="region of interest" description="Disordered" evidence="1">
    <location>
        <begin position="1629"/>
        <end position="1653"/>
    </location>
</feature>
<dbReference type="STRING" id="225359.A0A2S4Q022"/>
<dbReference type="InterPro" id="IPR056223">
    <property type="entry name" value="PH_24"/>
</dbReference>
<feature type="region of interest" description="Disordered" evidence="1">
    <location>
        <begin position="623"/>
        <end position="669"/>
    </location>
</feature>
<organism evidence="5 6">
    <name type="scientific">Erysiphe pulchra</name>
    <dbReference type="NCBI Taxonomy" id="225359"/>
    <lineage>
        <taxon>Eukaryota</taxon>
        <taxon>Fungi</taxon>
        <taxon>Dikarya</taxon>
        <taxon>Ascomycota</taxon>
        <taxon>Pezizomycotina</taxon>
        <taxon>Leotiomycetes</taxon>
        <taxon>Erysiphales</taxon>
        <taxon>Erysiphaceae</taxon>
        <taxon>Erysiphe</taxon>
    </lineage>
</organism>
<feature type="compositionally biased region" description="Polar residues" evidence="1">
    <location>
        <begin position="627"/>
        <end position="655"/>
    </location>
</feature>
<accession>A0A2S4Q022</accession>
<feature type="region of interest" description="Disordered" evidence="1">
    <location>
        <begin position="1219"/>
        <end position="1248"/>
    </location>
</feature>
<feature type="compositionally biased region" description="Acidic residues" evidence="1">
    <location>
        <begin position="1357"/>
        <end position="1366"/>
    </location>
</feature>
<sequence>MQQANITEGHKRDSSATQTPTRQSQSKEIPIQGKLKSSGPATKLATTKSHRRTPNRPLGKYGTSHSAPLQQKAGGRRMEPTLFENFLLGRTGSPRARRTAPLRRISLEMVKADMKSEFVSKLQEPGKVKDRVRKWQMSSAVYEGTTGIGEENEQNSKARQKEGVQLNTESRELKPRTPEKTTTSYREKSNYTDREAVQDWIGKTEFDGLENLERPYSNASQVASSDLHESDDAGEIFTLQPTFPSPTKNVTASNLQNNNDKVKTEKHENNLDDCIGVRSLSHQKGNLNREYALRAISDEVEIGKLNEDFGKTIENSKSNLAKMSASTHKTQPLDPENGSKASRIKEQISVTSKSTNSRINETHDSQKMKKITKNSFPEEEKDSNKLTSSFRNRKCESQRNRLKVRSTSLNEIPFGNSAFSVLDLPLGAEAETIKKSSSKRNSSLTVPNVLKMVYGGSKKIVSDAAEPRRSDLTQPASIESWLRTTSDPFVDSSVPPISTFKCPASYDGNTSSSKITQTDSKATNTCKETAHLSKGRKPNTGRSTVLSPLISSKLPEPPSLRSVPSIELKRSRARRHAFTTSSSKMTPIKESIFNAFHGESTMKKPSKTKSCDTSSLKEKKIEILDSNLKTSRPKPTSESAKTQDQILTENSTSELNVDEAETSTSRHQRPIQQFYTHGLSTILSEGSSNSSSLGSRSESIISQNTVTQDTIHTVSTHRSLSRKSQRKQLKSPELKRRLTKHSDLISILSLSDTSEPGRQGSIRAARSIQMSKKQNFISSIEDVLIELAEDELQYMRELETLIDGVIPVLLRCIFSESNASGLFGYLVTNAASFSRPIIEMGNALVKIQSHHKCIPLADAYALLIWADSVQAVYEEYLLAWNSGFEDIVVNLAPALSCTKTAMDEMKRDRNGDLLGEKGEKIVVDDLLKKPITRIKYINKALKASSQFQKLNLIDFPSTCEEAKRICSNYETLLNLRKNRIKEENARKVDRQAWSANTSRARNFKSLDRAGPIEINHQYQVIAKDCFSFEMLHSTGQRINCSVELVLRNLPSSVDEGDLLIFKDDSKDPFLLFEPIPKNLLSARLGNTEEQVIVMVNDSILGEKNAQFLILDATTERIAADWISMLGEQPIPPPITRAKLKINPELDFSIPNADFDAMTIIQLLDEQESDQVPIGEPASEELAGLTLTQKNNRQENHLLEFRDPSETLKKLIDIKEFESKTEGDDSSVYAPKSWSSSNEQGSNSLSLSTKTNLQIERPCKSMNEIIQSKVDLDIEEKNLDSQTEQTTLGFRDDGAPPPPVHKTLVSGNSTSPDIIAPRGKIQLISSPLKYEYQPSDSSDSSSEGSVDTDSCMSSLSEEISDDEMDDEKSEKQSNIHSKRLTDPNTSLSNVNVQIDRDSLPTPQFPVPLDLKETYEHPSEQFFAVLSQWNGLAGKWLTLSNETLVQVMDGLIECFTIDTSTGFDTRKSTEEKRSILKQTLTSEVQVRQSTAIDIEIKSAISFTKDFSVSSSPLKVGDTLRYRLSTPSACDAFYAAVNRLRLRNKEYLELEEHNKIKKAELQLYTNAMANSRRRYLFGIGRKKSYRASTRVQNNRDVGKLNMAMTALQRLSGAAGLFNISRSWVEYSSRDNNSSYGGSSYQSNYTPPRTAGSLADNSDSLHSSGLTVRNLGTSNILTRLYYLLRNGNWLDQGQAFLTVSVPPSDMKQKAPLYNGPQKRITVTKNPIPVSEVVTSADIQKSGLMLDEVLGANLFVRMQKSGIMLQTWEDVSGEEGRGGVRSFGSVAPKRHTWALQFRRSGDTEWCWQLCRSGIP</sequence>
<feature type="region of interest" description="Disordered" evidence="1">
    <location>
        <begin position="324"/>
        <end position="394"/>
    </location>
</feature>
<feature type="domain" description="PH" evidence="3">
    <location>
        <begin position="994"/>
        <end position="1132"/>
    </location>
</feature>
<keyword evidence="6" id="KW-1185">Reference proteome</keyword>
<feature type="compositionally biased region" description="Low complexity" evidence="1">
    <location>
        <begin position="685"/>
        <end position="702"/>
    </location>
</feature>
<feature type="region of interest" description="Disordered" evidence="1">
    <location>
        <begin position="145"/>
        <end position="187"/>
    </location>
</feature>
<feature type="compositionally biased region" description="Low complexity" evidence="1">
    <location>
        <begin position="1334"/>
        <end position="1356"/>
    </location>
</feature>
<evidence type="ECO:0000259" key="2">
    <source>
        <dbReference type="Pfam" id="PF24340"/>
    </source>
</evidence>
<evidence type="ECO:0008006" key="7">
    <source>
        <dbReference type="Google" id="ProtNLM"/>
    </source>
</evidence>
<dbReference type="InterPro" id="IPR056222">
    <property type="entry name" value="PH_23"/>
</dbReference>
<feature type="region of interest" description="Disordered" evidence="1">
    <location>
        <begin position="1286"/>
        <end position="1317"/>
    </location>
</feature>
<evidence type="ECO:0000313" key="5">
    <source>
        <dbReference type="EMBL" id="POS87632.1"/>
    </source>
</evidence>
<feature type="compositionally biased region" description="Polar residues" evidence="1">
    <location>
        <begin position="703"/>
        <end position="718"/>
    </location>
</feature>
<feature type="region of interest" description="Disordered" evidence="1">
    <location>
        <begin position="685"/>
        <end position="734"/>
    </location>
</feature>
<dbReference type="Pfam" id="PF24340">
    <property type="entry name" value="DH_2"/>
    <property type="match status" value="1"/>
</dbReference>
<feature type="domain" description="PH" evidence="4">
    <location>
        <begin position="1411"/>
        <end position="1552"/>
    </location>
</feature>
<dbReference type="OrthoDB" id="5408934at2759"/>
<comment type="caution">
    <text evidence="5">The sequence shown here is derived from an EMBL/GenBank/DDBJ whole genome shotgun (WGS) entry which is preliminary data.</text>
</comment>
<feature type="compositionally biased region" description="Low complexity" evidence="1">
    <location>
        <begin position="1629"/>
        <end position="1641"/>
    </location>
</feature>
<feature type="compositionally biased region" description="Polar residues" evidence="1">
    <location>
        <begin position="348"/>
        <end position="359"/>
    </location>
</feature>
<evidence type="ECO:0000259" key="4">
    <source>
        <dbReference type="Pfam" id="PF24345"/>
    </source>
</evidence>
<dbReference type="InterPro" id="IPR056416">
    <property type="entry name" value="DH_2_fung"/>
</dbReference>
<dbReference type="Pfam" id="PF24345">
    <property type="entry name" value="PH_24"/>
    <property type="match status" value="1"/>
</dbReference>
<dbReference type="Pfam" id="PF24344">
    <property type="entry name" value="PH_23"/>
    <property type="match status" value="1"/>
</dbReference>